<feature type="transmembrane region" description="Helical" evidence="1">
    <location>
        <begin position="104"/>
        <end position="123"/>
    </location>
</feature>
<evidence type="ECO:0000256" key="1">
    <source>
        <dbReference type="SAM" id="Phobius"/>
    </source>
</evidence>
<name>A0ABW9UB58_9BACL</name>
<evidence type="ECO:0000313" key="3">
    <source>
        <dbReference type="Proteomes" id="UP000467637"/>
    </source>
</evidence>
<dbReference type="RefSeq" id="WP_157320131.1">
    <property type="nucleotide sequence ID" value="NZ_WSEM01000016.1"/>
</dbReference>
<dbReference type="Proteomes" id="UP000467637">
    <property type="component" value="Unassembled WGS sequence"/>
</dbReference>
<keyword evidence="1" id="KW-0812">Transmembrane</keyword>
<dbReference type="EMBL" id="WSEM01000016">
    <property type="protein sequence ID" value="MVQ36246.1"/>
    <property type="molecule type" value="Genomic_DNA"/>
</dbReference>
<proteinExistence type="predicted"/>
<reference evidence="2 3" key="1">
    <citation type="submission" date="2019-12" db="EMBL/GenBank/DDBJ databases">
        <authorList>
            <person name="Huq M.A."/>
        </authorList>
    </citation>
    <scope>NUCLEOTIDE SEQUENCE [LARGE SCALE GENOMIC DNA]</scope>
    <source>
        <strain evidence="2 3">MAH-34</strain>
    </source>
</reference>
<keyword evidence="1" id="KW-0472">Membrane</keyword>
<comment type="caution">
    <text evidence="2">The sequence shown here is derived from an EMBL/GenBank/DDBJ whole genome shotgun (WGS) entry which is preliminary data.</text>
</comment>
<accession>A0ABW9UB58</accession>
<keyword evidence="1" id="KW-1133">Transmembrane helix</keyword>
<gene>
    <name evidence="2" type="ORF">GON05_16660</name>
</gene>
<organism evidence="2 3">
    <name type="scientific">Paenibacillus anseongense</name>
    <dbReference type="NCBI Taxonomy" id="2682845"/>
    <lineage>
        <taxon>Bacteria</taxon>
        <taxon>Bacillati</taxon>
        <taxon>Bacillota</taxon>
        <taxon>Bacilli</taxon>
        <taxon>Bacillales</taxon>
        <taxon>Paenibacillaceae</taxon>
        <taxon>Paenibacillus</taxon>
    </lineage>
</organism>
<protein>
    <submittedName>
        <fullName evidence="2">Uncharacterized protein</fullName>
    </submittedName>
</protein>
<evidence type="ECO:0000313" key="2">
    <source>
        <dbReference type="EMBL" id="MVQ36246.1"/>
    </source>
</evidence>
<sequence length="212" mass="24369">MNCRLAFYSPEWDSRIRDFTLDEAQKSFVALPSAVIDLSIQDINRYPVVILFDDEPIGFFVLHTVIGSLITNGQVTSNLWYCGRGWKFIKSYFRSEGGVSMKPWKIVGLLLILLIIGGVFYILDTRIWIDKYEMNGDTLVFENNVYISKNSLSESDTSNLGKKIGIAINKKMTITDYILPDWVIEYKNDKNHNYILVRGLMDLGNVYIKQSQ</sequence>
<keyword evidence="3" id="KW-1185">Reference proteome</keyword>